<keyword evidence="2" id="KW-1185">Reference proteome</keyword>
<dbReference type="AlphaFoldDB" id="A0A839UJR3"/>
<evidence type="ECO:0000313" key="2">
    <source>
        <dbReference type="Proteomes" id="UP000554520"/>
    </source>
</evidence>
<accession>A0A839UJR3</accession>
<evidence type="ECO:0000313" key="1">
    <source>
        <dbReference type="EMBL" id="MBB3148841.1"/>
    </source>
</evidence>
<sequence>MFRSALSDVRKWSSGVRWWFFSARLW</sequence>
<dbReference type="EMBL" id="JACHXN010000023">
    <property type="protein sequence ID" value="MBB3148841.1"/>
    <property type="molecule type" value="Genomic_DNA"/>
</dbReference>
<name>A0A839UJR3_9HYPH</name>
<comment type="caution">
    <text evidence="1">The sequence shown here is derived from an EMBL/GenBank/DDBJ whole genome shotgun (WGS) entry which is preliminary data.</text>
</comment>
<gene>
    <name evidence="1" type="ORF">FHS21_005289</name>
</gene>
<proteinExistence type="predicted"/>
<organism evidence="1 2">
    <name type="scientific">Phyllobacterium trifolii</name>
    <dbReference type="NCBI Taxonomy" id="300193"/>
    <lineage>
        <taxon>Bacteria</taxon>
        <taxon>Pseudomonadati</taxon>
        <taxon>Pseudomonadota</taxon>
        <taxon>Alphaproteobacteria</taxon>
        <taxon>Hyphomicrobiales</taxon>
        <taxon>Phyllobacteriaceae</taxon>
        <taxon>Phyllobacterium</taxon>
    </lineage>
</organism>
<protein>
    <submittedName>
        <fullName evidence="1">Uncharacterized protein</fullName>
    </submittedName>
</protein>
<reference evidence="1 2" key="1">
    <citation type="submission" date="2020-08" db="EMBL/GenBank/DDBJ databases">
        <title>Genomic Encyclopedia of Type Strains, Phase III (KMG-III): the genomes of soil and plant-associated and newly described type strains.</title>
        <authorList>
            <person name="Whitman W."/>
        </authorList>
    </citation>
    <scope>NUCLEOTIDE SEQUENCE [LARGE SCALE GENOMIC DNA]</scope>
    <source>
        <strain evidence="1 2">CECT 7015</strain>
    </source>
</reference>
<dbReference type="Proteomes" id="UP000554520">
    <property type="component" value="Unassembled WGS sequence"/>
</dbReference>